<dbReference type="Gene3D" id="2.60.120.10">
    <property type="entry name" value="Jelly Rolls"/>
    <property type="match status" value="1"/>
</dbReference>
<dbReference type="GO" id="GO:0016137">
    <property type="term" value="P:glycoside metabolic process"/>
    <property type="evidence" value="ECO:0007669"/>
    <property type="project" value="UniProtKB-ARBA"/>
</dbReference>
<gene>
    <name evidence="3" type="ORF">FGL98_15940</name>
</gene>
<dbReference type="InterPro" id="IPR015424">
    <property type="entry name" value="PyrdxlP-dep_Trfase"/>
</dbReference>
<name>A0A563DXA9_9MICO</name>
<sequence length="959" mass="104954">MTRRVLGVFAHPDDEVFCAGGTFAGMAARGVSVSLLVATRGEAGQIRDAAVATRDTLPAVREAELRRAAAELGVAGVRLLDHRDGTLVGLDDGVLAAEVDAEIRRLRPHVVVTFGADGGYGHPDHETISSVTTEVVRRLVGEERAYAPQRLYHSCFPSKPMVLAERLARWLSGFGERFYGDVSFAYGLCLLAEGSSTLHLVRDELRTAWYPAGTYIVEQGEVGESLYLILSGRVRATQLHDGRLQVLRTMGPGEFFGELGLVWSGRRTANVVAEENVTCLVLSGRSHTAFDPRGATTSTVIAETAAERDPSTTVVDVRTHIQDKVRAIAAHRSQYPFDVAAFPLEVLQEMLGTERFVRVLPPPEFESSLLGELAGDEAAPLAWAVPTGQQDMAEPPSSALLERIRAGVIGDDEVMDTPYGPRRMIYADWTASGRSLDFIEDFLRKEVLPRYANTHSETSGTGRATMRLREDAREIIRRCVGGDESTAVVFCGSGSTAAIDHLVGVLNLRIPHDLDARHGFTAMIAPHERPVVFIGPYEHHSNDLQWRESIADVVVIPEDAHGGVDLAALERALVEHADRPLKIGSFSAASNVTGIITDTCAVAALLHRHGALSFWDYAAGGPYLDIDMNPSVDGADSGLVYKDAVFLSPHKFIGGPGTPGVLVARRDLFRNTVPVVPGGGTVIFVDEQTTRYDDEPEVREEGGTPFIVGSIRAGLVFGLKKAVGTELIHTREEFFLRRVLTAFDKVPELTVLGDRSRARLSIVSFLIRPSGEQKQLHYNFVVAVLNDLFGIQSRGGCSCAGPYGHRLLNLTPEFGSLLDEEAANGCFGLRPGWTRVNLNWFVSTAVCDYVIDAITLMAREGWKLLPDYEMDARSGLWRYRSGPVEPPLRLSDLHYDASGTLHWPDHHRRAGEHVLTAQLEEARELLAKRGGFSFGQRVDGLSERAEQNRWFLVPERQVG</sequence>
<dbReference type="InterPro" id="IPR015421">
    <property type="entry name" value="PyrdxlP-dep_Trfase_major"/>
</dbReference>
<dbReference type="PANTHER" id="PTHR43686:SF1">
    <property type="entry name" value="AMINOTRAN_5 DOMAIN-CONTAINING PROTEIN"/>
    <property type="match status" value="1"/>
</dbReference>
<feature type="domain" description="Cyclic nucleotide-binding" evidence="2">
    <location>
        <begin position="201"/>
        <end position="283"/>
    </location>
</feature>
<dbReference type="RefSeq" id="WP_146318236.1">
    <property type="nucleotide sequence ID" value="NZ_VCQV01000024.1"/>
</dbReference>
<keyword evidence="1" id="KW-0862">Zinc</keyword>
<dbReference type="SUPFAM" id="SSF51206">
    <property type="entry name" value="cAMP-binding domain-like"/>
    <property type="match status" value="1"/>
</dbReference>
<evidence type="ECO:0000259" key="2">
    <source>
        <dbReference type="PROSITE" id="PS50042"/>
    </source>
</evidence>
<comment type="caution">
    <text evidence="3">The sequence shown here is derived from an EMBL/GenBank/DDBJ whole genome shotgun (WGS) entry which is preliminary data.</text>
</comment>
<dbReference type="InterPro" id="IPR024078">
    <property type="entry name" value="LmbE-like_dom_sf"/>
</dbReference>
<dbReference type="InterPro" id="IPR000595">
    <property type="entry name" value="cNMP-bd_dom"/>
</dbReference>
<dbReference type="InterPro" id="IPR018488">
    <property type="entry name" value="cNMP-bd_CS"/>
</dbReference>
<dbReference type="PROSITE" id="PS00888">
    <property type="entry name" value="CNMP_BINDING_1"/>
    <property type="match status" value="1"/>
</dbReference>
<proteinExistence type="predicted"/>
<dbReference type="Pfam" id="PF00266">
    <property type="entry name" value="Aminotran_5"/>
    <property type="match status" value="1"/>
</dbReference>
<dbReference type="Gene3D" id="3.40.50.10320">
    <property type="entry name" value="LmbE-like"/>
    <property type="match status" value="1"/>
</dbReference>
<dbReference type="InterPro" id="IPR000192">
    <property type="entry name" value="Aminotrans_V_dom"/>
</dbReference>
<dbReference type="Gene3D" id="3.90.1150.10">
    <property type="entry name" value="Aspartate Aminotransferase, domain 1"/>
    <property type="match status" value="1"/>
</dbReference>
<protein>
    <submittedName>
        <fullName evidence="3">Aminotransferase class V-fold PLP-dependent enzyme</fullName>
    </submittedName>
</protein>
<dbReference type="SMART" id="SM00100">
    <property type="entry name" value="cNMP"/>
    <property type="match status" value="1"/>
</dbReference>
<dbReference type="Proteomes" id="UP000320244">
    <property type="component" value="Unassembled WGS sequence"/>
</dbReference>
<dbReference type="GO" id="GO:0008483">
    <property type="term" value="F:transaminase activity"/>
    <property type="evidence" value="ECO:0007669"/>
    <property type="project" value="UniProtKB-KW"/>
</dbReference>
<keyword evidence="3" id="KW-0032">Aminotransferase</keyword>
<accession>A0A563DXA9</accession>
<dbReference type="Gene3D" id="3.40.640.10">
    <property type="entry name" value="Type I PLP-dependent aspartate aminotransferase-like (Major domain)"/>
    <property type="match status" value="1"/>
</dbReference>
<dbReference type="InterPro" id="IPR015422">
    <property type="entry name" value="PyrdxlP-dep_Trfase_small"/>
</dbReference>
<evidence type="ECO:0000313" key="4">
    <source>
        <dbReference type="Proteomes" id="UP000320244"/>
    </source>
</evidence>
<dbReference type="Pfam" id="PF00027">
    <property type="entry name" value="cNMP_binding"/>
    <property type="match status" value="1"/>
</dbReference>
<dbReference type="InterPro" id="IPR003737">
    <property type="entry name" value="GlcNAc_PI_deacetylase-related"/>
</dbReference>
<dbReference type="PROSITE" id="PS50042">
    <property type="entry name" value="CNMP_BINDING_3"/>
    <property type="match status" value="1"/>
</dbReference>
<dbReference type="CDD" id="cd00038">
    <property type="entry name" value="CAP_ED"/>
    <property type="match status" value="1"/>
</dbReference>
<reference evidence="3 4" key="1">
    <citation type="submission" date="2019-05" db="EMBL/GenBank/DDBJ databases">
        <authorList>
            <person name="Lee S.D."/>
        </authorList>
    </citation>
    <scope>NUCLEOTIDE SEQUENCE [LARGE SCALE GENOMIC DNA]</scope>
    <source>
        <strain evidence="3 4">C5-26</strain>
    </source>
</reference>
<dbReference type="OrthoDB" id="9804366at2"/>
<dbReference type="PANTHER" id="PTHR43686">
    <property type="entry name" value="SULFURTRANSFERASE-RELATED"/>
    <property type="match status" value="1"/>
</dbReference>
<keyword evidence="3" id="KW-0808">Transferase</keyword>
<dbReference type="EMBL" id="VCQV01000024">
    <property type="protein sequence ID" value="TWP34845.1"/>
    <property type="molecule type" value="Genomic_DNA"/>
</dbReference>
<reference evidence="3 4" key="2">
    <citation type="submission" date="2019-08" db="EMBL/GenBank/DDBJ databases">
        <title>Jejuicoccus antrihumi gen. nov., sp. nov., a new member of the family Dermacoccaceae isolated from a cave.</title>
        <authorList>
            <person name="Schumann P."/>
            <person name="Kim I.S."/>
        </authorList>
    </citation>
    <scope>NUCLEOTIDE SEQUENCE [LARGE SCALE GENOMIC DNA]</scope>
    <source>
        <strain evidence="3 4">C5-26</strain>
    </source>
</reference>
<dbReference type="InterPro" id="IPR014710">
    <property type="entry name" value="RmlC-like_jellyroll"/>
</dbReference>
<evidence type="ECO:0000313" key="3">
    <source>
        <dbReference type="EMBL" id="TWP34845.1"/>
    </source>
</evidence>
<keyword evidence="4" id="KW-1185">Reference proteome</keyword>
<dbReference type="Pfam" id="PF02585">
    <property type="entry name" value="PIG-L"/>
    <property type="match status" value="1"/>
</dbReference>
<evidence type="ECO:0000256" key="1">
    <source>
        <dbReference type="ARBA" id="ARBA00022833"/>
    </source>
</evidence>
<dbReference type="SUPFAM" id="SSF53383">
    <property type="entry name" value="PLP-dependent transferases"/>
    <property type="match status" value="1"/>
</dbReference>
<dbReference type="SUPFAM" id="SSF102588">
    <property type="entry name" value="LmbE-like"/>
    <property type="match status" value="1"/>
</dbReference>
<dbReference type="InterPro" id="IPR018490">
    <property type="entry name" value="cNMP-bd_dom_sf"/>
</dbReference>
<dbReference type="PROSITE" id="PS00889">
    <property type="entry name" value="CNMP_BINDING_2"/>
    <property type="match status" value="1"/>
</dbReference>
<dbReference type="AlphaFoldDB" id="A0A563DXA9"/>
<organism evidence="3 4">
    <name type="scientific">Leekyejoonella antrihumi</name>
    <dbReference type="NCBI Taxonomy" id="1660198"/>
    <lineage>
        <taxon>Bacteria</taxon>
        <taxon>Bacillati</taxon>
        <taxon>Actinomycetota</taxon>
        <taxon>Actinomycetes</taxon>
        <taxon>Micrococcales</taxon>
        <taxon>Dermacoccaceae</taxon>
        <taxon>Leekyejoonella</taxon>
    </lineage>
</organism>